<keyword evidence="4" id="KW-1185">Reference proteome</keyword>
<protein>
    <recommendedName>
        <fullName evidence="2">DUF7824 domain-containing protein</fullName>
    </recommendedName>
</protein>
<name>A0A5J6FJH1_9ACTN</name>
<dbReference type="Pfam" id="PF25148">
    <property type="entry name" value="DUF7824"/>
    <property type="match status" value="1"/>
</dbReference>
<dbReference type="AlphaFoldDB" id="A0A5J6FJH1"/>
<proteinExistence type="predicted"/>
<dbReference type="Proteomes" id="UP000326178">
    <property type="component" value="Chromosome"/>
</dbReference>
<evidence type="ECO:0000259" key="2">
    <source>
        <dbReference type="Pfam" id="PF25148"/>
    </source>
</evidence>
<evidence type="ECO:0000256" key="1">
    <source>
        <dbReference type="SAM" id="MobiDB-lite"/>
    </source>
</evidence>
<gene>
    <name evidence="3" type="ORF">CP967_32865</name>
</gene>
<feature type="region of interest" description="Disordered" evidence="1">
    <location>
        <begin position="615"/>
        <end position="640"/>
    </location>
</feature>
<evidence type="ECO:0000313" key="3">
    <source>
        <dbReference type="EMBL" id="QEU76131.1"/>
    </source>
</evidence>
<dbReference type="OrthoDB" id="3245799at2"/>
<accession>A0A5J6FJH1</accession>
<dbReference type="EMBL" id="CP023702">
    <property type="protein sequence ID" value="QEU76131.1"/>
    <property type="molecule type" value="Genomic_DNA"/>
</dbReference>
<reference evidence="3 4" key="1">
    <citation type="submission" date="2017-09" db="EMBL/GenBank/DDBJ databases">
        <authorList>
            <person name="Lee N."/>
            <person name="Cho B.-K."/>
        </authorList>
    </citation>
    <scope>NUCLEOTIDE SEQUENCE [LARGE SCALE GENOMIC DNA]</scope>
    <source>
        <strain evidence="3 4">ATCC 12769</strain>
    </source>
</reference>
<dbReference type="InterPro" id="IPR056726">
    <property type="entry name" value="DUF7824"/>
</dbReference>
<dbReference type="KEGG" id="snk:CP967_32865"/>
<evidence type="ECO:0000313" key="4">
    <source>
        <dbReference type="Proteomes" id="UP000326178"/>
    </source>
</evidence>
<dbReference type="RefSeq" id="WP_150491447.1">
    <property type="nucleotide sequence ID" value="NZ_BMUV01000012.1"/>
</dbReference>
<organism evidence="3 4">
    <name type="scientific">Streptomyces nitrosporeus</name>
    <dbReference type="NCBI Taxonomy" id="28894"/>
    <lineage>
        <taxon>Bacteria</taxon>
        <taxon>Bacillati</taxon>
        <taxon>Actinomycetota</taxon>
        <taxon>Actinomycetes</taxon>
        <taxon>Kitasatosporales</taxon>
        <taxon>Streptomycetaceae</taxon>
        <taxon>Streptomyces</taxon>
    </lineage>
</organism>
<feature type="domain" description="DUF7824" evidence="2">
    <location>
        <begin position="416"/>
        <end position="611"/>
    </location>
</feature>
<sequence>MTSPLDVLTAVRAGDTGRLPALLAPLDRGLRRDLLAGLKKLRAELRASGWDRWEERDLVSPALLVAGAACQTGAAAAASWIGGRDMRRRRQPPVRELIEVLADRAPRWLGDLAHRLADRPSTSEEDYPLILGLVRRTGCPMPTSDGCVEGWATAAWSGRGKLIDVLRRDPHLTAFVPRLFETPEPVTTLTWPSEPDGHRHWPGALAGLAAEGLLDRAALLDACTARLLRGGAALHLKPYRSVLEALRPTAEEERERTADWIALTSDAPSPVAGHAQQVLARLAEAGHVSPARLAEMSAAVFFRPEKKLLRAQLVLLGRVLARDPAAAPELLPVLGEAFGHTDTDVQERALKLAAAHLGDDGALRAGLAGRARLLSPVHRARAVALFGTDAVPGEDTGPYREILPPPPLPAPLAPSPESVEETVVLVAAVINSRTEPVEEFERALDALVRHAHRDRAALAAALRPALADRYWLDPARRRHYTHELPGLEHVAAAVLDARPSGPRPQALVSWRSDCHHSDAFAARHARVAEAACAITASTGPLPFLLATPTFTNGTLDPHALVARLAEYARLGAVPGPVDFAQALLRVRRDTSALPQADALGTPEGRRLAAWLGGAGRPATVTRRTSPAGRHRHGGDPGRHVLDTGERAVVVEEFPAAFRELGKARKAAGRCWDGEDPETLIALLPEDRDTLAAWSLPGVTSCALDDERGGTGILPGLASSGPAGPAGPALHLAVATGLGSRHAEDRLRSVDALLVLASRGELDPVRLGADLAGLLELGTLKPGRLADALRTAAVSGAYATIWAVLSGALPALFTGSADPRGAGELLETAAECAEKSRAVAEPPAGLDATAARPGRSRLVAQAARLRDALHRNREAAAVTAG</sequence>